<protein>
    <submittedName>
        <fullName evidence="2">IS30 family transposase</fullName>
    </submittedName>
</protein>
<dbReference type="PROSITE" id="PS50994">
    <property type="entry name" value="INTEGRASE"/>
    <property type="match status" value="1"/>
</dbReference>
<gene>
    <name evidence="2" type="ORF">K8V01_00060</name>
</gene>
<dbReference type="Pfam" id="PF00665">
    <property type="entry name" value="rve"/>
    <property type="match status" value="1"/>
</dbReference>
<reference evidence="2" key="1">
    <citation type="journal article" date="2021" name="PeerJ">
        <title>Extensive microbial diversity within the chicken gut microbiome revealed by metagenomics and culture.</title>
        <authorList>
            <person name="Gilroy R."/>
            <person name="Ravi A."/>
            <person name="Getino M."/>
            <person name="Pursley I."/>
            <person name="Horton D.L."/>
            <person name="Alikhan N.F."/>
            <person name="Baker D."/>
            <person name="Gharbi K."/>
            <person name="Hall N."/>
            <person name="Watson M."/>
            <person name="Adriaenssens E.M."/>
            <person name="Foster-Nyarko E."/>
            <person name="Jarju S."/>
            <person name="Secka A."/>
            <person name="Antonio M."/>
            <person name="Oren A."/>
            <person name="Chaudhuri R.R."/>
            <person name="La Ragione R."/>
            <person name="Hildebrand F."/>
            <person name="Pallen M.J."/>
        </authorList>
    </citation>
    <scope>NUCLEOTIDE SEQUENCE</scope>
    <source>
        <strain evidence="2">CHK179-5677</strain>
    </source>
</reference>
<dbReference type="GO" id="GO:0004803">
    <property type="term" value="F:transposase activity"/>
    <property type="evidence" value="ECO:0007669"/>
    <property type="project" value="TreeGrafter"/>
</dbReference>
<evidence type="ECO:0000313" key="3">
    <source>
        <dbReference type="Proteomes" id="UP000760668"/>
    </source>
</evidence>
<sequence length="344" mass="40114">MNYKGYHHLKWEDRLKIEGALKTGGKPAEIAKMLGVCVKTIYNEIKRGLCLQQKEGYIFQEEYCAEVAERKYQEHLRAKGPEIKLGRDHAFANFVERKIIEDHYSPGAVLAYIEEAGLEFETHICETTLYSYIYRGDVFLELTEEHLLYKGERRRDYEQRERAKEAPGDTIEDRPPEVRARNTFGHWEMDSIMGPVGSKAALLVLTERLTRWGLVIRVPDHTAESVVQALNRVERRMGKRFREVFRTITVDNGSEFMDCAGLQRSYRLKGPRTKIYYCHPYSPQERGSNENMNRILRRWFPKGTNFDQVTEAEVAQAAEWMNNYPRRILGWRSAGAVFEEYVAA</sequence>
<feature type="domain" description="Integrase catalytic" evidence="1">
    <location>
        <begin position="171"/>
        <end position="342"/>
    </location>
</feature>
<reference evidence="2" key="2">
    <citation type="submission" date="2021-09" db="EMBL/GenBank/DDBJ databases">
        <authorList>
            <person name="Gilroy R."/>
        </authorList>
    </citation>
    <scope>NUCLEOTIDE SEQUENCE</scope>
    <source>
        <strain evidence="2">CHK179-5677</strain>
    </source>
</reference>
<dbReference type="GO" id="GO:0032196">
    <property type="term" value="P:transposition"/>
    <property type="evidence" value="ECO:0007669"/>
    <property type="project" value="TreeGrafter"/>
</dbReference>
<dbReference type="NCBIfam" id="NF033563">
    <property type="entry name" value="transpos_IS30"/>
    <property type="match status" value="1"/>
</dbReference>
<dbReference type="GO" id="GO:0005829">
    <property type="term" value="C:cytosol"/>
    <property type="evidence" value="ECO:0007669"/>
    <property type="project" value="TreeGrafter"/>
</dbReference>
<dbReference type="InterPro" id="IPR051917">
    <property type="entry name" value="Transposase-Integrase"/>
</dbReference>
<evidence type="ECO:0000259" key="1">
    <source>
        <dbReference type="PROSITE" id="PS50994"/>
    </source>
</evidence>
<dbReference type="InterPro" id="IPR001584">
    <property type="entry name" value="Integrase_cat-core"/>
</dbReference>
<dbReference type="SUPFAM" id="SSF53098">
    <property type="entry name" value="Ribonuclease H-like"/>
    <property type="match status" value="1"/>
</dbReference>
<dbReference type="GO" id="GO:0015074">
    <property type="term" value="P:DNA integration"/>
    <property type="evidence" value="ECO:0007669"/>
    <property type="project" value="InterPro"/>
</dbReference>
<evidence type="ECO:0000313" key="2">
    <source>
        <dbReference type="EMBL" id="HJG85416.1"/>
    </source>
</evidence>
<comment type="caution">
    <text evidence="2">The sequence shown here is derived from an EMBL/GenBank/DDBJ whole genome shotgun (WGS) entry which is preliminary data.</text>
</comment>
<dbReference type="GO" id="GO:0003676">
    <property type="term" value="F:nucleic acid binding"/>
    <property type="evidence" value="ECO:0007669"/>
    <property type="project" value="InterPro"/>
</dbReference>
<accession>A0A921SRF2</accession>
<dbReference type="PANTHER" id="PTHR10948:SF23">
    <property type="entry name" value="TRANSPOSASE INSI FOR INSERTION SEQUENCE ELEMENT IS30A-RELATED"/>
    <property type="match status" value="1"/>
</dbReference>
<dbReference type="EMBL" id="DYUC01000001">
    <property type="protein sequence ID" value="HJG85416.1"/>
    <property type="molecule type" value="Genomic_DNA"/>
</dbReference>
<dbReference type="InterPro" id="IPR012337">
    <property type="entry name" value="RNaseH-like_sf"/>
</dbReference>
<dbReference type="Proteomes" id="UP000760668">
    <property type="component" value="Unassembled WGS sequence"/>
</dbReference>
<dbReference type="InterPro" id="IPR036397">
    <property type="entry name" value="RNaseH_sf"/>
</dbReference>
<proteinExistence type="predicted"/>
<dbReference type="RefSeq" id="WP_295369009.1">
    <property type="nucleotide sequence ID" value="NZ_DYUC01000001.1"/>
</dbReference>
<name>A0A921SRF2_9FIRM</name>
<dbReference type="PANTHER" id="PTHR10948">
    <property type="entry name" value="TRANSPOSASE"/>
    <property type="match status" value="1"/>
</dbReference>
<dbReference type="InterPro" id="IPR053392">
    <property type="entry name" value="Transposase_IS30-like"/>
</dbReference>
<dbReference type="Gene3D" id="3.30.420.10">
    <property type="entry name" value="Ribonuclease H-like superfamily/Ribonuclease H"/>
    <property type="match status" value="1"/>
</dbReference>
<organism evidence="2 3">
    <name type="scientific">Pseudoflavonifractor capillosus</name>
    <dbReference type="NCBI Taxonomy" id="106588"/>
    <lineage>
        <taxon>Bacteria</taxon>
        <taxon>Bacillati</taxon>
        <taxon>Bacillota</taxon>
        <taxon>Clostridia</taxon>
        <taxon>Eubacteriales</taxon>
        <taxon>Oscillospiraceae</taxon>
        <taxon>Pseudoflavonifractor</taxon>
    </lineage>
</organism>
<dbReference type="AlphaFoldDB" id="A0A921SRF2"/>